<reference evidence="4" key="1">
    <citation type="submission" date="2018-05" db="EMBL/GenBank/DDBJ databases">
        <authorList>
            <person name="Lanie J.A."/>
            <person name="Ng W.-L."/>
            <person name="Kazmierczak K.M."/>
            <person name="Andrzejewski T.M."/>
            <person name="Davidsen T.M."/>
            <person name="Wayne K.J."/>
            <person name="Tettelin H."/>
            <person name="Glass J.I."/>
            <person name="Rusch D."/>
            <person name="Podicherti R."/>
            <person name="Tsui H.-C.T."/>
            <person name="Winkler M.E."/>
        </authorList>
    </citation>
    <scope>NUCLEOTIDE SEQUENCE</scope>
</reference>
<evidence type="ECO:0000313" key="4">
    <source>
        <dbReference type="EMBL" id="SVB91073.1"/>
    </source>
</evidence>
<evidence type="ECO:0000256" key="1">
    <source>
        <dbReference type="ARBA" id="ARBA00022723"/>
    </source>
</evidence>
<protein>
    <recommendedName>
        <fullName evidence="5">Agmatinase</fullName>
    </recommendedName>
</protein>
<dbReference type="PANTHER" id="PTHR11358">
    <property type="entry name" value="ARGINASE/AGMATINASE"/>
    <property type="match status" value="1"/>
</dbReference>
<accession>A0A382HWS4</accession>
<dbReference type="CDD" id="cd09990">
    <property type="entry name" value="Agmatinase-like"/>
    <property type="match status" value="1"/>
</dbReference>
<dbReference type="InterPro" id="IPR006035">
    <property type="entry name" value="Ureohydrolase"/>
</dbReference>
<evidence type="ECO:0000256" key="2">
    <source>
        <dbReference type="ARBA" id="ARBA00022801"/>
    </source>
</evidence>
<organism evidence="4">
    <name type="scientific">marine metagenome</name>
    <dbReference type="NCBI Taxonomy" id="408172"/>
    <lineage>
        <taxon>unclassified sequences</taxon>
        <taxon>metagenomes</taxon>
        <taxon>ecological metagenomes</taxon>
    </lineage>
</organism>
<dbReference type="GO" id="GO:0033389">
    <property type="term" value="P:putrescine biosynthetic process from arginine, via agmatine"/>
    <property type="evidence" value="ECO:0007669"/>
    <property type="project" value="TreeGrafter"/>
</dbReference>
<dbReference type="GO" id="GO:0008783">
    <property type="term" value="F:agmatinase activity"/>
    <property type="evidence" value="ECO:0007669"/>
    <property type="project" value="TreeGrafter"/>
</dbReference>
<sequence>MTTQSGNPWNFVPHQHQGPHQETATDAHTRSPTKHNGVVKAGGIITFMGAPYCPPDRDRIQEMGAKVCFLGAPWDLSTIVRTGTSSGPQGIREASTQYFPYMFEYDVDLMTFFNVVDCGDIPIVPGNSVKSQQYMVDYVTECLEGGARVILVGGDHSVPIPGARALSNHLGRHRPQAKMGYLHIDCHLDAAVDWGGIEITNASGPPMALKLPNCSGENMAHMGSRNGLNPKDWMDFWIDNEIPIVAMSEVVEKGVDKCTRFIFDRASRGTETIYCSWDTDSIDHSCMPGTSCPESYGLKAREALQVARIAGEYDVGVFELAELSPVFDTSQISTKLACNLIYHYLGSRARALRARGEKP</sequence>
<name>A0A382HWS4_9ZZZZ</name>
<dbReference type="AlphaFoldDB" id="A0A382HWS4"/>
<keyword evidence="2" id="KW-0378">Hydrolase</keyword>
<evidence type="ECO:0008006" key="5">
    <source>
        <dbReference type="Google" id="ProtNLM"/>
    </source>
</evidence>
<dbReference type="PANTHER" id="PTHR11358:SF26">
    <property type="entry name" value="GUANIDINO ACID HYDROLASE, MITOCHONDRIAL"/>
    <property type="match status" value="1"/>
</dbReference>
<dbReference type="GO" id="GO:0046872">
    <property type="term" value="F:metal ion binding"/>
    <property type="evidence" value="ECO:0007669"/>
    <property type="project" value="UniProtKB-KW"/>
</dbReference>
<dbReference type="SUPFAM" id="SSF52768">
    <property type="entry name" value="Arginase/deacetylase"/>
    <property type="match status" value="1"/>
</dbReference>
<dbReference type="InterPro" id="IPR023696">
    <property type="entry name" value="Ureohydrolase_dom_sf"/>
</dbReference>
<proteinExistence type="predicted"/>
<feature type="region of interest" description="Disordered" evidence="3">
    <location>
        <begin position="1"/>
        <end position="35"/>
    </location>
</feature>
<dbReference type="Pfam" id="PF00491">
    <property type="entry name" value="Arginase"/>
    <property type="match status" value="1"/>
</dbReference>
<gene>
    <name evidence="4" type="ORF">METZ01_LOCUS243927</name>
</gene>
<dbReference type="Gene3D" id="3.40.800.10">
    <property type="entry name" value="Ureohydrolase domain"/>
    <property type="match status" value="1"/>
</dbReference>
<dbReference type="EMBL" id="UINC01063435">
    <property type="protein sequence ID" value="SVB91073.1"/>
    <property type="molecule type" value="Genomic_DNA"/>
</dbReference>
<dbReference type="PRINTS" id="PR00116">
    <property type="entry name" value="ARGINASE"/>
</dbReference>
<keyword evidence="1" id="KW-0479">Metal-binding</keyword>
<evidence type="ECO:0000256" key="3">
    <source>
        <dbReference type="SAM" id="MobiDB-lite"/>
    </source>
</evidence>
<dbReference type="PROSITE" id="PS51409">
    <property type="entry name" value="ARGINASE_2"/>
    <property type="match status" value="1"/>
</dbReference>